<accession>A0A151T3U6</accession>
<evidence type="ECO:0000313" key="2">
    <source>
        <dbReference type="Proteomes" id="UP000075243"/>
    </source>
</evidence>
<keyword evidence="2" id="KW-1185">Reference proteome</keyword>
<evidence type="ECO:0000313" key="1">
    <source>
        <dbReference type="EMBL" id="KYP61722.1"/>
    </source>
</evidence>
<sequence length="76" mass="8698">MEEDEGIPIISRKHFLAITNVNISVKKGKLSLTMGDETIDFNLTKNKNKPIDENSLFKIKVMKHRVVGCPIKDLFR</sequence>
<dbReference type="EMBL" id="CM003610">
    <property type="protein sequence ID" value="KYP61722.1"/>
    <property type="molecule type" value="Genomic_DNA"/>
</dbReference>
<protein>
    <submittedName>
        <fullName evidence="1">Uncharacterized protein</fullName>
    </submittedName>
</protein>
<dbReference type="Gramene" id="C.cajan_15768.t">
    <property type="protein sequence ID" value="C.cajan_15768.t.cds1"/>
    <property type="gene ID" value="C.cajan_15768"/>
</dbReference>
<proteinExistence type="predicted"/>
<dbReference type="Proteomes" id="UP000075243">
    <property type="component" value="Chromosome 8"/>
</dbReference>
<gene>
    <name evidence="1" type="ORF">KK1_016231</name>
</gene>
<name>A0A151T3U6_CAJCA</name>
<organism evidence="1 2">
    <name type="scientific">Cajanus cajan</name>
    <name type="common">Pigeon pea</name>
    <name type="synonym">Cajanus indicus</name>
    <dbReference type="NCBI Taxonomy" id="3821"/>
    <lineage>
        <taxon>Eukaryota</taxon>
        <taxon>Viridiplantae</taxon>
        <taxon>Streptophyta</taxon>
        <taxon>Embryophyta</taxon>
        <taxon>Tracheophyta</taxon>
        <taxon>Spermatophyta</taxon>
        <taxon>Magnoliopsida</taxon>
        <taxon>eudicotyledons</taxon>
        <taxon>Gunneridae</taxon>
        <taxon>Pentapetalae</taxon>
        <taxon>rosids</taxon>
        <taxon>fabids</taxon>
        <taxon>Fabales</taxon>
        <taxon>Fabaceae</taxon>
        <taxon>Papilionoideae</taxon>
        <taxon>50 kb inversion clade</taxon>
        <taxon>NPAAA clade</taxon>
        <taxon>indigoferoid/millettioid clade</taxon>
        <taxon>Phaseoleae</taxon>
        <taxon>Cajanus</taxon>
    </lineage>
</organism>
<reference evidence="1 2" key="1">
    <citation type="journal article" date="2012" name="Nat. Biotechnol.">
        <title>Draft genome sequence of pigeonpea (Cajanus cajan), an orphan legume crop of resource-poor farmers.</title>
        <authorList>
            <person name="Varshney R.K."/>
            <person name="Chen W."/>
            <person name="Li Y."/>
            <person name="Bharti A.K."/>
            <person name="Saxena R.K."/>
            <person name="Schlueter J.A."/>
            <person name="Donoghue M.T."/>
            <person name="Azam S."/>
            <person name="Fan G."/>
            <person name="Whaley A.M."/>
            <person name="Farmer A.D."/>
            <person name="Sheridan J."/>
            <person name="Iwata A."/>
            <person name="Tuteja R."/>
            <person name="Penmetsa R.V."/>
            <person name="Wu W."/>
            <person name="Upadhyaya H.D."/>
            <person name="Yang S.P."/>
            <person name="Shah T."/>
            <person name="Saxena K.B."/>
            <person name="Michael T."/>
            <person name="McCombie W.R."/>
            <person name="Yang B."/>
            <person name="Zhang G."/>
            <person name="Yang H."/>
            <person name="Wang J."/>
            <person name="Spillane C."/>
            <person name="Cook D.R."/>
            <person name="May G.D."/>
            <person name="Xu X."/>
            <person name="Jackson S.A."/>
        </authorList>
    </citation>
    <scope>NUCLEOTIDE SEQUENCE [LARGE SCALE GENOMIC DNA]</scope>
    <source>
        <strain evidence="2">cv. Asha</strain>
    </source>
</reference>
<dbReference type="AlphaFoldDB" id="A0A151T3U6"/>